<feature type="signal peptide" evidence="1">
    <location>
        <begin position="1"/>
        <end position="25"/>
    </location>
</feature>
<proteinExistence type="predicted"/>
<feature type="chain" id="PRO_5013256519" evidence="1">
    <location>
        <begin position="26"/>
        <end position="431"/>
    </location>
</feature>
<keyword evidence="1" id="KW-0732">Signal</keyword>
<keyword evidence="3" id="KW-1185">Reference proteome</keyword>
<dbReference type="OrthoDB" id="9813254at2"/>
<protein>
    <submittedName>
        <fullName evidence="2">Tetratricopeptide repeat-containing protein</fullName>
    </submittedName>
</protein>
<dbReference type="EMBL" id="FYEW01000001">
    <property type="protein sequence ID" value="SNC67013.1"/>
    <property type="molecule type" value="Genomic_DNA"/>
</dbReference>
<organism evidence="2 3">
    <name type="scientific">Hymenobacter gelipurpurascens</name>
    <dbReference type="NCBI Taxonomy" id="89968"/>
    <lineage>
        <taxon>Bacteria</taxon>
        <taxon>Pseudomonadati</taxon>
        <taxon>Bacteroidota</taxon>
        <taxon>Cytophagia</taxon>
        <taxon>Cytophagales</taxon>
        <taxon>Hymenobacteraceae</taxon>
        <taxon>Hymenobacter</taxon>
    </lineage>
</organism>
<dbReference type="AlphaFoldDB" id="A0A212TM17"/>
<sequence>MHLPLLIKKPLFILFFLAFTGRALAQEVDSANVKRVELENVDVAPTGQTSGWLLTDQDIQTELDGAVENLYNLKHDKAERQFRSLRRRYPHHPLPDFLLGLSTWWKIIPSNTLNKQYDKVFYAYMDSAIAKGEKLYEADNKNYEACFFLAAAYSFSARLQSERHELRKATVNSKRALDYLEISKEANGLSSEFLFGQALFNYYASWISEEHPFLRPILLFFPKGYRQLGIQQLRNVAANAFYTSTEAKYFLVKILGSDREDQDEAALKVAKELAYKYPDNGPFAREYALFSFEQGKHKECERVSLDILNKLNQGYPGYEGLSGRYATYYLGWMQQFKYKNPAKAKEYYQRCIVFSEMTDQDEGGYYLYAHVNLAKMAIQEKNIPAARRYYQVVVNKAERNSIQYQEAKEYLKETQRLSAKSTAKSAYAQNW</sequence>
<dbReference type="Gene3D" id="1.25.40.10">
    <property type="entry name" value="Tetratricopeptide repeat domain"/>
    <property type="match status" value="1"/>
</dbReference>
<accession>A0A212TM17</accession>
<gene>
    <name evidence="2" type="ORF">SAMN06265337_1806</name>
</gene>
<reference evidence="3" key="1">
    <citation type="submission" date="2017-06" db="EMBL/GenBank/DDBJ databases">
        <authorList>
            <person name="Varghese N."/>
            <person name="Submissions S."/>
        </authorList>
    </citation>
    <scope>NUCLEOTIDE SEQUENCE [LARGE SCALE GENOMIC DNA]</scope>
    <source>
        <strain evidence="3">DSM 11116</strain>
    </source>
</reference>
<name>A0A212TM17_9BACT</name>
<evidence type="ECO:0000313" key="3">
    <source>
        <dbReference type="Proteomes" id="UP000198131"/>
    </source>
</evidence>
<evidence type="ECO:0000256" key="1">
    <source>
        <dbReference type="SAM" id="SignalP"/>
    </source>
</evidence>
<dbReference type="InterPro" id="IPR011990">
    <property type="entry name" value="TPR-like_helical_dom_sf"/>
</dbReference>
<dbReference type="Proteomes" id="UP000198131">
    <property type="component" value="Unassembled WGS sequence"/>
</dbReference>
<evidence type="ECO:0000313" key="2">
    <source>
        <dbReference type="EMBL" id="SNC67013.1"/>
    </source>
</evidence>